<dbReference type="GO" id="GO:0003677">
    <property type="term" value="F:DNA binding"/>
    <property type="evidence" value="ECO:0007669"/>
    <property type="project" value="UniProtKB-KW"/>
</dbReference>
<dbReference type="InterPro" id="IPR001810">
    <property type="entry name" value="F-box_dom"/>
</dbReference>
<dbReference type="InterPro" id="IPR041070">
    <property type="entry name" value="JHD"/>
</dbReference>
<comment type="similarity">
    <text evidence="3">Belongs to the JHDM1 histone demethylase family. JHDM1D subfamily.</text>
</comment>
<evidence type="ECO:0000256" key="16">
    <source>
        <dbReference type="ARBA" id="ARBA00023125"/>
    </source>
</evidence>
<dbReference type="Pfam" id="PF17811">
    <property type="entry name" value="JHD"/>
    <property type="match status" value="1"/>
</dbReference>
<feature type="domain" description="CXXC-type" evidence="23">
    <location>
        <begin position="515"/>
        <end position="563"/>
    </location>
</feature>
<dbReference type="FunFam" id="3.80.10.10:FF:000011">
    <property type="entry name" value="Lysine-specific demethylase 2B isoform X1"/>
    <property type="match status" value="1"/>
</dbReference>
<accession>A0A8C7W9K6</accession>
<dbReference type="GO" id="GO:0005634">
    <property type="term" value="C:nucleus"/>
    <property type="evidence" value="ECO:0007669"/>
    <property type="project" value="UniProtKB-SubCell"/>
</dbReference>
<keyword evidence="17" id="KW-0804">Transcription</keyword>
<keyword evidence="10" id="KW-0862">Zinc</keyword>
<dbReference type="FunFam" id="2.60.120.650:FF:000005">
    <property type="entry name" value="lysine-specific demethylase 2A isoform X1"/>
    <property type="match status" value="1"/>
</dbReference>
<evidence type="ECO:0000256" key="3">
    <source>
        <dbReference type="ARBA" id="ARBA00006942"/>
    </source>
</evidence>
<keyword evidence="8" id="KW-0677">Repeat</keyword>
<dbReference type="CDD" id="cd22181">
    <property type="entry name" value="F-box_FBXL11"/>
    <property type="match status" value="1"/>
</dbReference>
<dbReference type="PROSITE" id="PS51058">
    <property type="entry name" value="ZF_CXXC"/>
    <property type="match status" value="1"/>
</dbReference>
<comment type="subcellular location">
    <subcellularLocation>
        <location evidence="2">Nucleus</location>
    </subcellularLocation>
</comment>
<evidence type="ECO:0000256" key="17">
    <source>
        <dbReference type="ARBA" id="ARBA00023163"/>
    </source>
</evidence>
<keyword evidence="13" id="KW-0560">Oxidoreductase</keyword>
<feature type="region of interest" description="Disordered" evidence="21">
    <location>
        <begin position="1"/>
        <end position="26"/>
    </location>
</feature>
<evidence type="ECO:0000256" key="6">
    <source>
        <dbReference type="ARBA" id="ARBA00022614"/>
    </source>
</evidence>
<evidence type="ECO:0000256" key="4">
    <source>
        <dbReference type="ARBA" id="ARBA00013246"/>
    </source>
</evidence>
<keyword evidence="26" id="KW-1185">Reference proteome</keyword>
<comment type="cofactor">
    <cofactor evidence="1">
        <name>Fe(2+)</name>
        <dbReference type="ChEBI" id="CHEBI:29033"/>
    </cofactor>
</comment>
<dbReference type="AlphaFoldDB" id="A0A8C7W9K6"/>
<comment type="catalytic activity">
    <reaction evidence="19">
        <text>N(6),N(6)-dimethyl-L-lysyl(36)-[histone H3] + 2 2-oxoglutarate + 2 O2 = L-lysyl(36)-[histone H3] + 2 formaldehyde + 2 succinate + 2 CO2</text>
        <dbReference type="Rhea" id="RHEA:42032"/>
        <dbReference type="Rhea" id="RHEA-COMP:9785"/>
        <dbReference type="Rhea" id="RHEA-COMP:9787"/>
        <dbReference type="ChEBI" id="CHEBI:15379"/>
        <dbReference type="ChEBI" id="CHEBI:16526"/>
        <dbReference type="ChEBI" id="CHEBI:16810"/>
        <dbReference type="ChEBI" id="CHEBI:16842"/>
        <dbReference type="ChEBI" id="CHEBI:29969"/>
        <dbReference type="ChEBI" id="CHEBI:30031"/>
        <dbReference type="ChEBI" id="CHEBI:61976"/>
        <dbReference type="EC" id="1.14.11.27"/>
    </reaction>
</comment>
<feature type="compositionally biased region" description="Basic residues" evidence="21">
    <location>
        <begin position="8"/>
        <end position="18"/>
    </location>
</feature>
<dbReference type="Gene3D" id="3.80.10.10">
    <property type="entry name" value="Ribonuclease Inhibitor"/>
    <property type="match status" value="1"/>
</dbReference>
<evidence type="ECO:0000259" key="22">
    <source>
        <dbReference type="PROSITE" id="PS50016"/>
    </source>
</evidence>
<reference evidence="25" key="1">
    <citation type="submission" date="2020-07" db="EMBL/GenBank/DDBJ databases">
        <title>A long reads based de novo assembly of the rainbow trout Arlee double haploid line genome.</title>
        <authorList>
            <person name="Gao G."/>
            <person name="Palti Y."/>
        </authorList>
    </citation>
    <scope>NUCLEOTIDE SEQUENCE [LARGE SCALE GENOMIC DNA]</scope>
</reference>
<keyword evidence="11" id="KW-0156">Chromatin regulator</keyword>
<evidence type="ECO:0000256" key="5">
    <source>
        <dbReference type="ARBA" id="ARBA00022491"/>
    </source>
</evidence>
<keyword evidence="9 20" id="KW-0863">Zinc-finger</keyword>
<dbReference type="EC" id="1.14.11.27" evidence="4"/>
<dbReference type="InterPro" id="IPR019787">
    <property type="entry name" value="Znf_PHD-finger"/>
</dbReference>
<evidence type="ECO:0000256" key="20">
    <source>
        <dbReference type="PROSITE-ProRule" id="PRU00509"/>
    </source>
</evidence>
<evidence type="ECO:0000256" key="13">
    <source>
        <dbReference type="ARBA" id="ARBA00023002"/>
    </source>
</evidence>
<feature type="region of interest" description="Disordered" evidence="21">
    <location>
        <begin position="387"/>
        <end position="411"/>
    </location>
</feature>
<dbReference type="SUPFAM" id="SSF57903">
    <property type="entry name" value="FYVE/PHD zinc finger"/>
    <property type="match status" value="1"/>
</dbReference>
<dbReference type="GO" id="GO:0008270">
    <property type="term" value="F:zinc ion binding"/>
    <property type="evidence" value="ECO:0007669"/>
    <property type="project" value="UniProtKB-KW"/>
</dbReference>
<evidence type="ECO:0000256" key="7">
    <source>
        <dbReference type="ARBA" id="ARBA00022723"/>
    </source>
</evidence>
<dbReference type="CDD" id="cd15555">
    <property type="entry name" value="PHD_KDM2A_2B"/>
    <property type="match status" value="1"/>
</dbReference>
<evidence type="ECO:0000256" key="10">
    <source>
        <dbReference type="ARBA" id="ARBA00022833"/>
    </source>
</evidence>
<evidence type="ECO:0000256" key="1">
    <source>
        <dbReference type="ARBA" id="ARBA00001954"/>
    </source>
</evidence>
<dbReference type="InterPro" id="IPR002857">
    <property type="entry name" value="Znf_CXXC"/>
</dbReference>
<evidence type="ECO:0000313" key="25">
    <source>
        <dbReference type="Ensembl" id="ENSOMYP00000078994.1"/>
    </source>
</evidence>
<dbReference type="Gene3D" id="1.20.58.1360">
    <property type="match status" value="1"/>
</dbReference>
<dbReference type="SMART" id="SM00558">
    <property type="entry name" value="JmjC"/>
    <property type="match status" value="1"/>
</dbReference>
<dbReference type="GeneTree" id="ENSGT00940000155484"/>
<evidence type="ECO:0000256" key="21">
    <source>
        <dbReference type="SAM" id="MobiDB-lite"/>
    </source>
</evidence>
<dbReference type="Gene3D" id="3.30.40.10">
    <property type="entry name" value="Zinc/RING finger domain, C3HC4 (zinc finger)"/>
    <property type="match status" value="1"/>
</dbReference>
<dbReference type="Proteomes" id="UP000694395">
    <property type="component" value="Chromosome 14"/>
</dbReference>
<dbReference type="InterPro" id="IPR006553">
    <property type="entry name" value="Leu-rich_rpt_Cys-con_subtyp"/>
</dbReference>
<evidence type="ECO:0000313" key="26">
    <source>
        <dbReference type="Proteomes" id="UP000694395"/>
    </source>
</evidence>
<dbReference type="PROSITE" id="PS50016">
    <property type="entry name" value="ZF_PHD_2"/>
    <property type="match status" value="1"/>
</dbReference>
<keyword evidence="5" id="KW-0678">Repressor</keyword>
<dbReference type="PROSITE" id="PS51184">
    <property type="entry name" value="JMJC"/>
    <property type="match status" value="1"/>
</dbReference>
<evidence type="ECO:0000256" key="15">
    <source>
        <dbReference type="ARBA" id="ARBA00023015"/>
    </source>
</evidence>
<keyword evidence="7" id="KW-0479">Metal-binding</keyword>
<dbReference type="InterPro" id="IPR011011">
    <property type="entry name" value="Znf_FYVE_PHD"/>
</dbReference>
<evidence type="ECO:0000256" key="12">
    <source>
        <dbReference type="ARBA" id="ARBA00022964"/>
    </source>
</evidence>
<keyword evidence="6" id="KW-0433">Leucine-rich repeat</keyword>
<sequence>MEDQNPRYSKRLRTGTRRRYQDDGISDDEIEGKRTFDLDEKLQSDRFNSYLVKHMDGKDFTFEYIQREGLRDPIVFEKKDGLGLEMPDSDFSVSDVKLFVGSRRMVDVMDVTTQKGIEMSMAQWRRYYETPPSERDKLYNVISLEFSHTKLENLVKRPASVDLIDWVDNMWPRHLKERQRDSTNSIIEMQYPKVQKYCLMSVQGCFTDFHVDFGGTSVWYHILRGGKVFWLIPPTPQNLELYENWVLSGKQGDIFLGDKAQDCQRIELKQGYTFMIPSGWIHAVYTPEDTLVFGGNFLHSFNIPMQLNIYNIEDRTRVPAKFRYPFYYEMCWYVLERYLYCLTNTSHLTPDFQKHSLGVGEYTICFPSLSFLSILIPVSLSFCQGDNDKEEKEESETKVKMEESDDDSFPLPGATKPGVRVNLTPLELEGLWNLLGKLEELPTHKKCVPAGIRNAPALLHDIRALLEEHCNDDPMLSYTGKPIVKWPKRVMVYRPRLAMPHKAVVPRPAKPTSISALRRRRVRCKHCAACQRKECGECNFCKDMRRFGGPGRMKKGCMMRQCLAPGLPNSAVCALCGAGQGKQECSDESPSSTTLMECSNCAQIAHPDCIKVPGEGRINKDLPSCWECPKCYQGKEGSSSEVPQLLLFLSISRSVSLSLFLYVPIRQYPSTLLIPVYEESNQNGEEEMDEDGGEGGQAQTEPPVLVVSDLSDELMKGSYLTVTLQPSRAKRDPGAIVPKLEAAVAPRPAPPGQSCIQRKNLARPPLRNHAPDPYTAPSTDNSDGGREVANGGSEPGCEREVWVSVFRYLTRAELCVCMAVCKNWHKWSLDKRLWMRVDLSVSKSISPQALSGIIKRQPVTLDLSWTSISKKQLTWLINRLPGLKDLMLSGCSWSSISALSSPGCPLLRTLDLRWADGIKDGQIRDLLNPPGCDNRSQLRNMQSFRLAGLEISDSTLRLVIRHMPLLTRLDLSHCGGLTDQSINLLTAVGSSTRNTLTELNLGGCSKLTDSCLRYLRRLSCLSLLDLRECKSVSRKACEAFISELSVNTLYCLSEDKLIQRIS</sequence>
<dbReference type="Gene3D" id="2.60.120.650">
    <property type="entry name" value="Cupin"/>
    <property type="match status" value="1"/>
</dbReference>
<dbReference type="InterPro" id="IPR032675">
    <property type="entry name" value="LRR_dom_sf"/>
</dbReference>
<dbReference type="GO" id="GO:0140680">
    <property type="term" value="F:histone H3K36me/H3K36me2 demethylase activity"/>
    <property type="evidence" value="ECO:0007669"/>
    <property type="project" value="UniProtKB-EC"/>
</dbReference>
<dbReference type="Pfam" id="PF13516">
    <property type="entry name" value="LRR_6"/>
    <property type="match status" value="1"/>
</dbReference>
<keyword evidence="12" id="KW-0223">Dioxygenase</keyword>
<dbReference type="PANTHER" id="PTHR23123">
    <property type="entry name" value="PHD/F-BOX CONTAINING PROTEIN"/>
    <property type="match status" value="1"/>
</dbReference>
<dbReference type="SUPFAM" id="SSF52047">
    <property type="entry name" value="RNI-like"/>
    <property type="match status" value="1"/>
</dbReference>
<dbReference type="InterPro" id="IPR050690">
    <property type="entry name" value="JHDM1_Histone_Demethylase"/>
</dbReference>
<dbReference type="Pfam" id="PF16866">
    <property type="entry name" value="PHD_4"/>
    <property type="match status" value="1"/>
</dbReference>
<reference evidence="25" key="2">
    <citation type="submission" date="2025-08" db="UniProtKB">
        <authorList>
            <consortium name="Ensembl"/>
        </authorList>
    </citation>
    <scope>IDENTIFICATION</scope>
</reference>
<dbReference type="SMART" id="SM00367">
    <property type="entry name" value="LRR_CC"/>
    <property type="match status" value="3"/>
</dbReference>
<evidence type="ECO:0000256" key="2">
    <source>
        <dbReference type="ARBA" id="ARBA00004123"/>
    </source>
</evidence>
<reference evidence="25" key="3">
    <citation type="submission" date="2025-09" db="UniProtKB">
        <authorList>
            <consortium name="Ensembl"/>
        </authorList>
    </citation>
    <scope>IDENTIFICATION</scope>
</reference>
<dbReference type="SMART" id="SM00249">
    <property type="entry name" value="PHD"/>
    <property type="match status" value="1"/>
</dbReference>
<gene>
    <name evidence="25" type="primary">kdm2ab</name>
</gene>
<feature type="region of interest" description="Disordered" evidence="21">
    <location>
        <begin position="763"/>
        <end position="796"/>
    </location>
</feature>
<dbReference type="SUPFAM" id="SSF51197">
    <property type="entry name" value="Clavaminate synthase-like"/>
    <property type="match status" value="1"/>
</dbReference>
<dbReference type="CDD" id="cd21784">
    <property type="entry name" value="CTD_KDM2A"/>
    <property type="match status" value="1"/>
</dbReference>
<keyword evidence="18" id="KW-0539">Nucleus</keyword>
<protein>
    <recommendedName>
        <fullName evidence="4">[histone H3]-dimethyl-L-lysine(36) demethylase</fullName>
        <ecNumber evidence="4">1.14.11.27</ecNumber>
    </recommendedName>
</protein>
<evidence type="ECO:0000256" key="19">
    <source>
        <dbReference type="ARBA" id="ARBA00047915"/>
    </source>
</evidence>
<keyword evidence="14" id="KW-0408">Iron</keyword>
<evidence type="ECO:0000259" key="24">
    <source>
        <dbReference type="PROSITE" id="PS51184"/>
    </source>
</evidence>
<name>A0A8C7W9K6_ONCMY</name>
<dbReference type="InterPro" id="IPR001611">
    <property type="entry name" value="Leu-rich_rpt"/>
</dbReference>
<evidence type="ECO:0000256" key="14">
    <source>
        <dbReference type="ARBA" id="ARBA00023004"/>
    </source>
</evidence>
<organism evidence="25 26">
    <name type="scientific">Oncorhynchus mykiss</name>
    <name type="common">Rainbow trout</name>
    <name type="synonym">Salmo gairdneri</name>
    <dbReference type="NCBI Taxonomy" id="8022"/>
    <lineage>
        <taxon>Eukaryota</taxon>
        <taxon>Metazoa</taxon>
        <taxon>Chordata</taxon>
        <taxon>Craniata</taxon>
        <taxon>Vertebrata</taxon>
        <taxon>Euteleostomi</taxon>
        <taxon>Actinopterygii</taxon>
        <taxon>Neopterygii</taxon>
        <taxon>Teleostei</taxon>
        <taxon>Protacanthopterygii</taxon>
        <taxon>Salmoniformes</taxon>
        <taxon>Salmonidae</taxon>
        <taxon>Salmoninae</taxon>
        <taxon>Oncorhynchus</taxon>
    </lineage>
</organism>
<dbReference type="Pfam" id="PF02008">
    <property type="entry name" value="zf-CXXC"/>
    <property type="match status" value="1"/>
</dbReference>
<dbReference type="InterPro" id="IPR001965">
    <property type="entry name" value="Znf_PHD"/>
</dbReference>
<keyword evidence="15" id="KW-0805">Transcription regulation</keyword>
<evidence type="ECO:0000256" key="11">
    <source>
        <dbReference type="ARBA" id="ARBA00022853"/>
    </source>
</evidence>
<proteinExistence type="inferred from homology"/>
<evidence type="ECO:0000256" key="8">
    <source>
        <dbReference type="ARBA" id="ARBA00022737"/>
    </source>
</evidence>
<evidence type="ECO:0000256" key="18">
    <source>
        <dbReference type="ARBA" id="ARBA00023242"/>
    </source>
</evidence>
<dbReference type="Pfam" id="PF12937">
    <property type="entry name" value="F-box-like"/>
    <property type="match status" value="1"/>
</dbReference>
<feature type="domain" description="JmjC" evidence="24">
    <location>
        <begin position="146"/>
        <end position="314"/>
    </location>
</feature>
<feature type="domain" description="PHD-type" evidence="22">
    <location>
        <begin position="570"/>
        <end position="634"/>
    </location>
</feature>
<dbReference type="InterPro" id="IPR003347">
    <property type="entry name" value="JmjC_dom"/>
</dbReference>
<feature type="compositionally biased region" description="Basic and acidic residues" evidence="21">
    <location>
        <begin position="387"/>
        <end position="402"/>
    </location>
</feature>
<keyword evidence="16" id="KW-0238">DNA-binding</keyword>
<dbReference type="InterPro" id="IPR013083">
    <property type="entry name" value="Znf_RING/FYVE/PHD"/>
</dbReference>
<evidence type="ECO:0000256" key="9">
    <source>
        <dbReference type="ARBA" id="ARBA00022771"/>
    </source>
</evidence>
<evidence type="ECO:0000259" key="23">
    <source>
        <dbReference type="PROSITE" id="PS51058"/>
    </source>
</evidence>
<dbReference type="Ensembl" id="ENSOMYT00000086075.2">
    <property type="protein sequence ID" value="ENSOMYP00000078994.1"/>
    <property type="gene ID" value="ENSOMYG00000035119.2"/>
</dbReference>